<keyword evidence="3" id="KW-0406">Ion transport</keyword>
<dbReference type="RefSeq" id="WP_354641290.1">
    <property type="nucleotide sequence ID" value="NZ_CP159872.1"/>
</dbReference>
<dbReference type="Pfam" id="PF07885">
    <property type="entry name" value="Ion_trans_2"/>
    <property type="match status" value="1"/>
</dbReference>
<feature type="transmembrane region" description="Helical" evidence="1">
    <location>
        <begin position="9"/>
        <end position="28"/>
    </location>
</feature>
<dbReference type="AlphaFoldDB" id="A0AAU8JX19"/>
<feature type="transmembrane region" description="Helical" evidence="1">
    <location>
        <begin position="134"/>
        <end position="155"/>
    </location>
</feature>
<proteinExistence type="predicted"/>
<keyword evidence="3" id="KW-0813">Transport</keyword>
<feature type="transmembrane region" description="Helical" evidence="1">
    <location>
        <begin position="72"/>
        <end position="93"/>
    </location>
</feature>
<dbReference type="GO" id="GO:0034220">
    <property type="term" value="P:monoatomic ion transmembrane transport"/>
    <property type="evidence" value="ECO:0007669"/>
    <property type="project" value="UniProtKB-KW"/>
</dbReference>
<dbReference type="Gene3D" id="1.10.287.70">
    <property type="match status" value="1"/>
</dbReference>
<evidence type="ECO:0000313" key="3">
    <source>
        <dbReference type="EMBL" id="XCM80351.1"/>
    </source>
</evidence>
<keyword evidence="1" id="KW-1133">Transmembrane helix</keyword>
<evidence type="ECO:0000259" key="2">
    <source>
        <dbReference type="Pfam" id="PF07885"/>
    </source>
</evidence>
<reference evidence="3" key="1">
    <citation type="submission" date="2024-06" db="EMBL/GenBank/DDBJ databases">
        <title>The genome sequences of Kitasatospora sp. strain HUAS MG31.</title>
        <authorList>
            <person name="Mo P."/>
        </authorList>
    </citation>
    <scope>NUCLEOTIDE SEQUENCE</scope>
    <source>
        <strain evidence="3">HUAS MG31</strain>
    </source>
</reference>
<keyword evidence="3" id="KW-0407">Ion channel</keyword>
<sequence>MAVDRAESVALLATASGPVALLTAWFLVPLGVFGPDQPVLGWTVFALALGLLAAFLLREIRREALGLPGRPARAILMLLCTALVIFATAYLTISRTPGELDGLHTKVDALYFTVITMATVGYGDIVPTGQTARVVVMLQIAYTVVFLTAGAAALNRRVKADVARRAGARPPEPDR</sequence>
<dbReference type="SUPFAM" id="SSF81324">
    <property type="entry name" value="Voltage-gated potassium channels"/>
    <property type="match status" value="1"/>
</dbReference>
<protein>
    <submittedName>
        <fullName evidence="3">Potassium channel family protein</fullName>
    </submittedName>
</protein>
<dbReference type="KEGG" id="kcm:ABWK59_16170"/>
<keyword evidence="1" id="KW-0472">Membrane</keyword>
<feature type="transmembrane region" description="Helical" evidence="1">
    <location>
        <begin position="40"/>
        <end position="60"/>
    </location>
</feature>
<dbReference type="EMBL" id="CP159872">
    <property type="protein sequence ID" value="XCM80351.1"/>
    <property type="molecule type" value="Genomic_DNA"/>
</dbReference>
<gene>
    <name evidence="3" type="ORF">ABWK59_16170</name>
</gene>
<name>A0AAU8JX19_9ACTN</name>
<accession>A0AAU8JX19</accession>
<evidence type="ECO:0000256" key="1">
    <source>
        <dbReference type="SAM" id="Phobius"/>
    </source>
</evidence>
<feature type="domain" description="Potassium channel" evidence="2">
    <location>
        <begin position="79"/>
        <end position="156"/>
    </location>
</feature>
<keyword evidence="1" id="KW-0812">Transmembrane</keyword>
<dbReference type="InterPro" id="IPR013099">
    <property type="entry name" value="K_chnl_dom"/>
</dbReference>
<organism evidence="3">
    <name type="scientific">Kitasatospora camelliae</name>
    <dbReference type="NCBI Taxonomy" id="3156397"/>
    <lineage>
        <taxon>Bacteria</taxon>
        <taxon>Bacillati</taxon>
        <taxon>Actinomycetota</taxon>
        <taxon>Actinomycetes</taxon>
        <taxon>Kitasatosporales</taxon>
        <taxon>Streptomycetaceae</taxon>
        <taxon>Kitasatospora</taxon>
    </lineage>
</organism>